<keyword evidence="8" id="KW-0106">Calcium</keyword>
<comment type="cofactor">
    <cofactor evidence="2">
        <name>Mg(2+)</name>
        <dbReference type="ChEBI" id="CHEBI:18420"/>
    </cofactor>
</comment>
<name>A0A974CM02_XENLA</name>
<protein>
    <recommendedName>
        <fullName evidence="22">Ectonucleoside triphosphate diphosphohydrolase 3</fullName>
    </recommendedName>
</protein>
<accession>A0A974CM02</accession>
<dbReference type="PROSITE" id="PS01238">
    <property type="entry name" value="GDA1_CD39_NTPASE"/>
    <property type="match status" value="1"/>
</dbReference>
<evidence type="ECO:0000256" key="1">
    <source>
        <dbReference type="ARBA" id="ARBA00001913"/>
    </source>
</evidence>
<dbReference type="GO" id="GO:0004382">
    <property type="term" value="F:GDP phosphatase activity"/>
    <property type="evidence" value="ECO:0007669"/>
    <property type="project" value="TreeGrafter"/>
</dbReference>
<dbReference type="AlphaFoldDB" id="A0A974CM02"/>
<dbReference type="KEGG" id="xla:443675"/>
<dbReference type="GO" id="GO:0017111">
    <property type="term" value="F:ribonucleoside triphosphate phosphatase activity"/>
    <property type="evidence" value="ECO:0007669"/>
    <property type="project" value="TreeGrafter"/>
</dbReference>
<dbReference type="FunFam" id="3.30.420.150:FF:000002">
    <property type="entry name" value="Ectonucleoside triphosphate diphosphohydrolase 1"/>
    <property type="match status" value="1"/>
</dbReference>
<evidence type="ECO:0000256" key="17">
    <source>
        <dbReference type="RuleBase" id="RU003833"/>
    </source>
</evidence>
<evidence type="ECO:0008006" key="22">
    <source>
        <dbReference type="Google" id="ProtNLM"/>
    </source>
</evidence>
<feature type="active site" description="Proton acceptor" evidence="15">
    <location>
        <position position="168"/>
    </location>
</feature>
<dbReference type="InterPro" id="IPR000407">
    <property type="entry name" value="GDA1_CD39_NTPase"/>
</dbReference>
<keyword evidence="9 16" id="KW-0067">ATP-binding</keyword>
<feature type="binding site" evidence="16">
    <location>
        <begin position="208"/>
        <end position="212"/>
    </location>
    <ligand>
        <name>ATP</name>
        <dbReference type="ChEBI" id="CHEBI:30616"/>
    </ligand>
</feature>
<organism evidence="19 20">
    <name type="scientific">Xenopus laevis</name>
    <name type="common">African clawed frog</name>
    <dbReference type="NCBI Taxonomy" id="8355"/>
    <lineage>
        <taxon>Eukaryota</taxon>
        <taxon>Metazoa</taxon>
        <taxon>Chordata</taxon>
        <taxon>Craniata</taxon>
        <taxon>Vertebrata</taxon>
        <taxon>Euteleostomi</taxon>
        <taxon>Amphibia</taxon>
        <taxon>Batrachia</taxon>
        <taxon>Anura</taxon>
        <taxon>Pipoidea</taxon>
        <taxon>Pipidae</taxon>
        <taxon>Xenopodinae</taxon>
        <taxon>Xenopus</taxon>
        <taxon>Xenopus</taxon>
    </lineage>
</organism>
<dbReference type="CTD" id="443675"/>
<proteinExistence type="inferred from homology"/>
<reference evidence="20" key="1">
    <citation type="journal article" date="2016" name="Nature">
        <title>Genome evolution in the allotetraploid frog Xenopus laevis.</title>
        <authorList>
            <person name="Session A.M."/>
            <person name="Uno Y."/>
            <person name="Kwon T."/>
            <person name="Chapman J.A."/>
            <person name="Toyoda A."/>
            <person name="Takahashi S."/>
            <person name="Fukui A."/>
            <person name="Hikosaka A."/>
            <person name="Suzuki A."/>
            <person name="Kondo M."/>
            <person name="van Heeringen S.J."/>
            <person name="Quigley I."/>
            <person name="Heinz S."/>
            <person name="Ogino H."/>
            <person name="Ochi H."/>
            <person name="Hellsten U."/>
            <person name="Lyons J.B."/>
            <person name="Simakov O."/>
            <person name="Putnam N."/>
            <person name="Stites J."/>
            <person name="Kuroki Y."/>
            <person name="Tanaka T."/>
            <person name="Michiue T."/>
            <person name="Watanabe M."/>
            <person name="Bogdanovic O."/>
            <person name="Lister R."/>
            <person name="Georgiou G."/>
            <person name="Paranjpe S.S."/>
            <person name="van Kruijsbergen I."/>
            <person name="Shu S."/>
            <person name="Carlson J."/>
            <person name="Kinoshita T."/>
            <person name="Ohta Y."/>
            <person name="Mawaribuchi S."/>
            <person name="Jenkins J."/>
            <person name="Grimwood J."/>
            <person name="Schmutz J."/>
            <person name="Mitros T."/>
            <person name="Mozaffari S.V."/>
            <person name="Suzuki Y."/>
            <person name="Haramoto Y."/>
            <person name="Yamamoto T.S."/>
            <person name="Takagi C."/>
            <person name="Heald R."/>
            <person name="Miller K."/>
            <person name="Haudenschild C."/>
            <person name="Kitzman J."/>
            <person name="Nakayama T."/>
            <person name="Izutsu Y."/>
            <person name="Robert J."/>
            <person name="Fortriede J."/>
            <person name="Burns K."/>
            <person name="Lotay V."/>
            <person name="Karimi K."/>
            <person name="Yasuoka Y."/>
            <person name="Dichmann D.S."/>
            <person name="Flajnik M.F."/>
            <person name="Houston D.W."/>
            <person name="Shendure J."/>
            <person name="DuPasquier L."/>
            <person name="Vize P.D."/>
            <person name="Zorn A.M."/>
            <person name="Ito M."/>
            <person name="Marcotte E.M."/>
            <person name="Wallingford J.B."/>
            <person name="Ito Y."/>
            <person name="Asashima M."/>
            <person name="Ueno N."/>
            <person name="Matsuda Y."/>
            <person name="Veenstra G.J."/>
            <person name="Fujiyama A."/>
            <person name="Harland R.M."/>
            <person name="Taira M."/>
            <person name="Rokhsar D.S."/>
        </authorList>
    </citation>
    <scope>NUCLEOTIDE SEQUENCE [LARGE SCALE GENOMIC DNA]</scope>
    <source>
        <strain evidence="20">J</strain>
    </source>
</reference>
<keyword evidence="12 18" id="KW-0472">Membrane</keyword>
<dbReference type="OrthoDB" id="6372431at2759"/>
<evidence type="ECO:0000256" key="18">
    <source>
        <dbReference type="SAM" id="Phobius"/>
    </source>
</evidence>
<keyword evidence="13" id="KW-1015">Disulfide bond</keyword>
<evidence type="ECO:0000256" key="11">
    <source>
        <dbReference type="ARBA" id="ARBA00022989"/>
    </source>
</evidence>
<evidence type="ECO:0000256" key="10">
    <source>
        <dbReference type="ARBA" id="ARBA00022842"/>
    </source>
</evidence>
<dbReference type="CDD" id="cd24112">
    <property type="entry name" value="ASKHA_NBD_NTPDase3"/>
    <property type="match status" value="1"/>
</dbReference>
<keyword evidence="7 17" id="KW-0378">Hydrolase</keyword>
<evidence type="ECO:0000256" key="14">
    <source>
        <dbReference type="ARBA" id="ARBA00023180"/>
    </source>
</evidence>
<comment type="subcellular location">
    <subcellularLocation>
        <location evidence="3">Membrane</location>
        <topology evidence="3">Multi-pass membrane protein</topology>
    </subcellularLocation>
</comment>
<evidence type="ECO:0000256" key="4">
    <source>
        <dbReference type="ARBA" id="ARBA00009283"/>
    </source>
</evidence>
<evidence type="ECO:0000256" key="15">
    <source>
        <dbReference type="PIRSR" id="PIRSR600407-1"/>
    </source>
</evidence>
<dbReference type="Gene3D" id="3.30.420.150">
    <property type="entry name" value="Exopolyphosphatase. Domain 2"/>
    <property type="match status" value="1"/>
</dbReference>
<dbReference type="Pfam" id="PF01150">
    <property type="entry name" value="GDA1_CD39"/>
    <property type="match status" value="1"/>
</dbReference>
<evidence type="ECO:0000313" key="21">
    <source>
        <dbReference type="Xenbase" id="XB-GENE-1012976"/>
    </source>
</evidence>
<evidence type="ECO:0000256" key="5">
    <source>
        <dbReference type="ARBA" id="ARBA00022692"/>
    </source>
</evidence>
<dbReference type="Proteomes" id="UP000694892">
    <property type="component" value="Chromosome 6L"/>
</dbReference>
<keyword evidence="14" id="KW-0325">Glycoprotein</keyword>
<comment type="similarity">
    <text evidence="4 17">Belongs to the GDA1/CD39 NTPase family.</text>
</comment>
<dbReference type="GeneID" id="443675"/>
<evidence type="ECO:0000256" key="13">
    <source>
        <dbReference type="ARBA" id="ARBA00023157"/>
    </source>
</evidence>
<dbReference type="RefSeq" id="XP_018122978.1">
    <property type="nucleotide sequence ID" value="XM_018267489.2"/>
</dbReference>
<dbReference type="GO" id="GO:0045134">
    <property type="term" value="F:UDP phosphatase activity"/>
    <property type="evidence" value="ECO:0007669"/>
    <property type="project" value="TreeGrafter"/>
</dbReference>
<evidence type="ECO:0000256" key="8">
    <source>
        <dbReference type="ARBA" id="ARBA00022837"/>
    </source>
</evidence>
<evidence type="ECO:0000256" key="6">
    <source>
        <dbReference type="ARBA" id="ARBA00022741"/>
    </source>
</evidence>
<feature type="transmembrane region" description="Helical" evidence="18">
    <location>
        <begin position="461"/>
        <end position="494"/>
    </location>
</feature>
<keyword evidence="6 16" id="KW-0547">Nucleotide-binding</keyword>
<dbReference type="GO" id="GO:0005886">
    <property type="term" value="C:plasma membrane"/>
    <property type="evidence" value="ECO:0007669"/>
    <property type="project" value="TreeGrafter"/>
</dbReference>
<evidence type="ECO:0000313" key="20">
    <source>
        <dbReference type="Proteomes" id="UP000694892"/>
    </source>
</evidence>
<evidence type="ECO:0000256" key="9">
    <source>
        <dbReference type="ARBA" id="ARBA00022840"/>
    </source>
</evidence>
<sequence>MPSKVKIPLIFSLLFLIISVSVIFAIAYVQIHQKRSLSPGLKYGIVLDAGSSRTTVYVYQWPAEKENNTGVVSQALKCNVKGRGISSYAHEPEKSPKNIDDCIKKVKEVIPANQHNSTPAYLGATAGMRLLKLKNESAARGVLASIHDYFQTQPFDFRGANIISGQEEGLYGWITVNYLMGNFLEKNIWRAWVRPDGAETTGALDLGGASTQISFLPEKSEQNPNSTVEVTLYGYLYNVYTHSFQCYGRDEAEKRFLASLAQDPKLKFYENPCYPRNYTVNLSMEHTFGSMCTAHFRPANYDPNRLITFKGTADPVLCSEKVSSLFDFTSCQGKENCSFDGIYQPKVKGNFSAFAGLYYTTSALNLTGYFQLNQFNSSMTSFCAKEWSQLPHILHRFEETYARSYCFSANFIYYLLVRGYKFDNETWLHINFQKEVGNSSIAWSLGYMLTLTNMIPAERRLIILPMSLSVFTGLLTLFTVICALCLIVLLILFVRARNK</sequence>
<evidence type="ECO:0000313" key="19">
    <source>
        <dbReference type="EMBL" id="OCT75925.1"/>
    </source>
</evidence>
<evidence type="ECO:0000256" key="16">
    <source>
        <dbReference type="PIRSR" id="PIRSR600407-2"/>
    </source>
</evidence>
<evidence type="ECO:0000256" key="7">
    <source>
        <dbReference type="ARBA" id="ARBA00022801"/>
    </source>
</evidence>
<dbReference type="AGR" id="Xenbase:XB-GENE-1012976"/>
<dbReference type="GO" id="GO:0009134">
    <property type="term" value="P:nucleoside diphosphate catabolic process"/>
    <property type="evidence" value="ECO:0007669"/>
    <property type="project" value="TreeGrafter"/>
</dbReference>
<dbReference type="PANTHER" id="PTHR11782">
    <property type="entry name" value="ADENOSINE/GUANOSINE DIPHOSPHATASE"/>
    <property type="match status" value="1"/>
</dbReference>
<dbReference type="Xenbase" id="XB-GENE-1012976">
    <property type="gene designation" value="entpd3.L"/>
</dbReference>
<dbReference type="GO" id="GO:0005524">
    <property type="term" value="F:ATP binding"/>
    <property type="evidence" value="ECO:0007669"/>
    <property type="project" value="UniProtKB-KW"/>
</dbReference>
<keyword evidence="11 18" id="KW-1133">Transmembrane helix</keyword>
<dbReference type="PANTHER" id="PTHR11782:SF38">
    <property type="entry name" value="ECTONUCLEOSIDE TRIPHOSPHATE DIPHOSPHOHYDROLASE 3"/>
    <property type="match status" value="1"/>
</dbReference>
<dbReference type="FunFam" id="3.30.420.40:FF:000068">
    <property type="entry name" value="Ectonucleoside triphosphate diphosphohydrolase 1"/>
    <property type="match status" value="1"/>
</dbReference>
<dbReference type="EMBL" id="CM004476">
    <property type="protein sequence ID" value="OCT75925.1"/>
    <property type="molecule type" value="Genomic_DNA"/>
</dbReference>
<gene>
    <name evidence="21" type="primary">entpd3.L</name>
    <name evidence="19" type="ORF">XELAEV_18031111mg</name>
</gene>
<dbReference type="OMA" id="GNAISDM"/>
<keyword evidence="10" id="KW-0460">Magnesium</keyword>
<keyword evidence="5 18" id="KW-0812">Transmembrane</keyword>
<dbReference type="Gene3D" id="3.30.420.40">
    <property type="match status" value="1"/>
</dbReference>
<evidence type="ECO:0000256" key="3">
    <source>
        <dbReference type="ARBA" id="ARBA00004141"/>
    </source>
</evidence>
<evidence type="ECO:0000256" key="2">
    <source>
        <dbReference type="ARBA" id="ARBA00001946"/>
    </source>
</evidence>
<evidence type="ECO:0000256" key="12">
    <source>
        <dbReference type="ARBA" id="ARBA00023136"/>
    </source>
</evidence>
<comment type="cofactor">
    <cofactor evidence="1">
        <name>Ca(2+)</name>
        <dbReference type="ChEBI" id="CHEBI:29108"/>
    </cofactor>
</comment>